<dbReference type="EMBL" id="CM042014">
    <property type="protein sequence ID" value="KAI3720583.1"/>
    <property type="molecule type" value="Genomic_DNA"/>
</dbReference>
<comment type="caution">
    <text evidence="1">The sequence shown here is derived from an EMBL/GenBank/DDBJ whole genome shotgun (WGS) entry which is preliminary data.</text>
</comment>
<sequence>MSAINDFVLHFEWKEVIPIFVDDGYGGNIISALSDALSKKQAKISYKASFTPDVAECVETTTVEGVEQVANEPQIWIRHGNIF</sequence>
<evidence type="ECO:0000313" key="2">
    <source>
        <dbReference type="Proteomes" id="UP001055811"/>
    </source>
</evidence>
<accession>A0ACB9BET1</accession>
<evidence type="ECO:0000313" key="1">
    <source>
        <dbReference type="EMBL" id="KAI3720583.1"/>
    </source>
</evidence>
<dbReference type="Proteomes" id="UP001055811">
    <property type="component" value="Linkage Group LG06"/>
</dbReference>
<protein>
    <submittedName>
        <fullName evidence="1">Uncharacterized protein</fullName>
    </submittedName>
</protein>
<proteinExistence type="predicted"/>
<reference evidence="1 2" key="2">
    <citation type="journal article" date="2022" name="Mol. Ecol. Resour.">
        <title>The genomes of chicory, endive, great burdock and yacon provide insights into Asteraceae paleo-polyploidization history and plant inulin production.</title>
        <authorList>
            <person name="Fan W."/>
            <person name="Wang S."/>
            <person name="Wang H."/>
            <person name="Wang A."/>
            <person name="Jiang F."/>
            <person name="Liu H."/>
            <person name="Zhao H."/>
            <person name="Xu D."/>
            <person name="Zhang Y."/>
        </authorList>
    </citation>
    <scope>NUCLEOTIDE SEQUENCE [LARGE SCALE GENOMIC DNA]</scope>
    <source>
        <strain evidence="2">cv. Punajuju</strain>
        <tissue evidence="1">Leaves</tissue>
    </source>
</reference>
<name>A0ACB9BET1_CICIN</name>
<gene>
    <name evidence="1" type="ORF">L2E82_31572</name>
</gene>
<organism evidence="1 2">
    <name type="scientific">Cichorium intybus</name>
    <name type="common">Chicory</name>
    <dbReference type="NCBI Taxonomy" id="13427"/>
    <lineage>
        <taxon>Eukaryota</taxon>
        <taxon>Viridiplantae</taxon>
        <taxon>Streptophyta</taxon>
        <taxon>Embryophyta</taxon>
        <taxon>Tracheophyta</taxon>
        <taxon>Spermatophyta</taxon>
        <taxon>Magnoliopsida</taxon>
        <taxon>eudicotyledons</taxon>
        <taxon>Gunneridae</taxon>
        <taxon>Pentapetalae</taxon>
        <taxon>asterids</taxon>
        <taxon>campanulids</taxon>
        <taxon>Asterales</taxon>
        <taxon>Asteraceae</taxon>
        <taxon>Cichorioideae</taxon>
        <taxon>Cichorieae</taxon>
        <taxon>Cichoriinae</taxon>
        <taxon>Cichorium</taxon>
    </lineage>
</organism>
<reference evidence="2" key="1">
    <citation type="journal article" date="2022" name="Mol. Ecol. Resour.">
        <title>The genomes of chicory, endive, great burdock and yacon provide insights into Asteraceae palaeo-polyploidization history and plant inulin production.</title>
        <authorList>
            <person name="Fan W."/>
            <person name="Wang S."/>
            <person name="Wang H."/>
            <person name="Wang A."/>
            <person name="Jiang F."/>
            <person name="Liu H."/>
            <person name="Zhao H."/>
            <person name="Xu D."/>
            <person name="Zhang Y."/>
        </authorList>
    </citation>
    <scope>NUCLEOTIDE SEQUENCE [LARGE SCALE GENOMIC DNA]</scope>
    <source>
        <strain evidence="2">cv. Punajuju</strain>
    </source>
</reference>
<keyword evidence="2" id="KW-1185">Reference proteome</keyword>